<accession>A0A1G6WFH1</accession>
<evidence type="ECO:0000256" key="3">
    <source>
        <dbReference type="ARBA" id="ARBA00023002"/>
    </source>
</evidence>
<keyword evidence="3" id="KW-0560">Oxidoreductase</keyword>
<dbReference type="EMBL" id="FNAI01000002">
    <property type="protein sequence ID" value="SDD63977.1"/>
    <property type="molecule type" value="Genomic_DNA"/>
</dbReference>
<dbReference type="FunFam" id="3.40.50.720:FF:000084">
    <property type="entry name" value="Short-chain dehydrogenase reductase"/>
    <property type="match status" value="1"/>
</dbReference>
<protein>
    <submittedName>
        <fullName evidence="6">NAD(P)-dependent dehydrogenase, short-chain alcohol dehydrogenase family</fullName>
    </submittedName>
</protein>
<dbReference type="SUPFAM" id="SSF51735">
    <property type="entry name" value="NAD(P)-binding Rossmann-fold domains"/>
    <property type="match status" value="1"/>
</dbReference>
<dbReference type="SMART" id="SM00822">
    <property type="entry name" value="PKS_KR"/>
    <property type="match status" value="1"/>
</dbReference>
<evidence type="ECO:0000256" key="2">
    <source>
        <dbReference type="ARBA" id="ARBA00022797"/>
    </source>
</evidence>
<dbReference type="RefSeq" id="WP_091145566.1">
    <property type="nucleotide sequence ID" value="NZ_FNAI01000002.1"/>
</dbReference>
<dbReference type="PANTHER" id="PTHR43943:SF17">
    <property type="entry name" value="3-PHENYLPROPIONATE-DIHYDRODIOL_CINNAMIC ACID-DIHYDRODIOL DEHYDROGENASE"/>
    <property type="match status" value="1"/>
</dbReference>
<keyword evidence="2" id="KW-0058">Aromatic hydrocarbons catabolism</keyword>
<dbReference type="GO" id="GO:0016491">
    <property type="term" value="F:oxidoreductase activity"/>
    <property type="evidence" value="ECO:0007669"/>
    <property type="project" value="UniProtKB-KW"/>
</dbReference>
<gene>
    <name evidence="6" type="ORF">SAMN05216464_102146</name>
</gene>
<evidence type="ECO:0000313" key="7">
    <source>
        <dbReference type="Proteomes" id="UP000199072"/>
    </source>
</evidence>
<proteinExistence type="inferred from homology"/>
<evidence type="ECO:0000259" key="5">
    <source>
        <dbReference type="SMART" id="SM00822"/>
    </source>
</evidence>
<dbReference type="InterPro" id="IPR057326">
    <property type="entry name" value="KR_dom"/>
</dbReference>
<dbReference type="InterPro" id="IPR020904">
    <property type="entry name" value="Sc_DH/Rdtase_CS"/>
</dbReference>
<feature type="domain" description="Ketoreductase" evidence="5">
    <location>
        <begin position="7"/>
        <end position="172"/>
    </location>
</feature>
<dbReference type="PANTHER" id="PTHR43943">
    <property type="entry name" value="DEHYDROGENASE/REDUCTASE (SDR FAMILY) MEMBER 4"/>
    <property type="match status" value="1"/>
</dbReference>
<dbReference type="PRINTS" id="PR00081">
    <property type="entry name" value="GDHRDH"/>
</dbReference>
<evidence type="ECO:0000313" key="6">
    <source>
        <dbReference type="EMBL" id="SDD63977.1"/>
    </source>
</evidence>
<dbReference type="Gene3D" id="3.40.50.720">
    <property type="entry name" value="NAD(P)-binding Rossmann-like Domain"/>
    <property type="match status" value="1"/>
</dbReference>
<dbReference type="InterPro" id="IPR036291">
    <property type="entry name" value="NAD(P)-bd_dom_sf"/>
</dbReference>
<keyword evidence="7" id="KW-1185">Reference proteome</keyword>
<dbReference type="CDD" id="cd05233">
    <property type="entry name" value="SDR_c"/>
    <property type="match status" value="1"/>
</dbReference>
<comment type="similarity">
    <text evidence="1">Belongs to the short-chain dehydrogenases/reductases (SDR) family.</text>
</comment>
<dbReference type="Proteomes" id="UP000199072">
    <property type="component" value="Unassembled WGS sequence"/>
</dbReference>
<reference evidence="6 7" key="1">
    <citation type="submission" date="2016-10" db="EMBL/GenBank/DDBJ databases">
        <authorList>
            <person name="de Groot N.N."/>
        </authorList>
    </citation>
    <scope>NUCLEOTIDE SEQUENCE [LARGE SCALE GENOMIC DNA]</scope>
    <source>
        <strain evidence="6 7">47C3B</strain>
    </source>
</reference>
<keyword evidence="4" id="KW-0520">NAD</keyword>
<dbReference type="PRINTS" id="PR00080">
    <property type="entry name" value="SDRFAMILY"/>
</dbReference>
<dbReference type="Pfam" id="PF13561">
    <property type="entry name" value="adh_short_C2"/>
    <property type="match status" value="1"/>
</dbReference>
<dbReference type="PROSITE" id="PS00061">
    <property type="entry name" value="ADH_SHORT"/>
    <property type="match status" value="1"/>
</dbReference>
<dbReference type="STRING" id="1391627.SAMN05216464_102146"/>
<evidence type="ECO:0000256" key="1">
    <source>
        <dbReference type="ARBA" id="ARBA00006484"/>
    </source>
</evidence>
<sequence length="254" mass="26204">MKKLAGKTAVITGGNSGIGLATAQEFIAQGAQVIITGRNEKSVNEAVALLGDNAKGVIADSADVNQVKQLGDKVKAITENIDIIFVNAGVGQFNSADQMTEEMFDDIMNINFKGAYFSLQSLLPLVNDGGSVILNTSINAHVGMGGASVYAASKAALLSLGKNLSAELLSRRIRVNSVSPGPVVTPLHTSDKLGLTEEQLAGMGAGLIQQIPVGRFGRSEEIAKTVAFLASDDSTFILGAEIIADGGMATLKGA</sequence>
<name>A0A1G6WFH1_9SPHI</name>
<organism evidence="6 7">
    <name type="scientific">Mucilaginibacter pineti</name>
    <dbReference type="NCBI Taxonomy" id="1391627"/>
    <lineage>
        <taxon>Bacteria</taxon>
        <taxon>Pseudomonadati</taxon>
        <taxon>Bacteroidota</taxon>
        <taxon>Sphingobacteriia</taxon>
        <taxon>Sphingobacteriales</taxon>
        <taxon>Sphingobacteriaceae</taxon>
        <taxon>Mucilaginibacter</taxon>
    </lineage>
</organism>
<evidence type="ECO:0000256" key="4">
    <source>
        <dbReference type="ARBA" id="ARBA00023027"/>
    </source>
</evidence>
<dbReference type="OrthoDB" id="9803333at2"/>
<dbReference type="AlphaFoldDB" id="A0A1G6WFH1"/>
<dbReference type="InterPro" id="IPR002347">
    <property type="entry name" value="SDR_fam"/>
</dbReference>